<keyword evidence="4" id="KW-0963">Cytoplasm</keyword>
<dbReference type="AlphaFoldDB" id="A0A395I6N3"/>
<reference evidence="15 16" key="1">
    <citation type="submission" date="2018-02" db="EMBL/GenBank/DDBJ databases">
        <title>The genomes of Aspergillus section Nigri reveals drivers in fungal speciation.</title>
        <authorList>
            <consortium name="DOE Joint Genome Institute"/>
            <person name="Vesth T.C."/>
            <person name="Nybo J."/>
            <person name="Theobald S."/>
            <person name="Brandl J."/>
            <person name="Frisvad J.C."/>
            <person name="Nielsen K.F."/>
            <person name="Lyhne E.K."/>
            <person name="Kogle M.E."/>
            <person name="Kuo A."/>
            <person name="Riley R."/>
            <person name="Clum A."/>
            <person name="Nolan M."/>
            <person name="Lipzen A."/>
            <person name="Salamov A."/>
            <person name="Henrissat B."/>
            <person name="Wiebenga A."/>
            <person name="De vries R.P."/>
            <person name="Grigoriev I.V."/>
            <person name="Mortensen U.H."/>
            <person name="Andersen M.R."/>
            <person name="Baker S.E."/>
        </authorList>
    </citation>
    <scope>NUCLEOTIDE SEQUENCE [LARGE SCALE GENOMIC DNA]</scope>
    <source>
        <strain evidence="15 16">CBS 101889</strain>
    </source>
</reference>
<dbReference type="OrthoDB" id="283815at2759"/>
<evidence type="ECO:0000256" key="12">
    <source>
        <dbReference type="ARBA" id="ARBA00034864"/>
    </source>
</evidence>
<sequence>MSRPFPYTYISCPCANTPVPDPSKKRRSRESPQKASSHYDPDQPNPPPRFDDSEDEQTFDPRAPRSNFSLYPPEHLLYCEDCHQIKCPRCITEEIVCWYCPNCLFETPSSMVKSEGNRCARNCFNCPACTAPLAVNTLENVVQGGTSQQGPWVLSCGYCFWSTLDIGIKFDKPTNIRTQLAKLTATDANGSRSRQMSRTFGDLKSPLSTFSSINEQFHPSSGEPRAEESPDQPSAPLNPDARFHALKNFYKNQISATSSFSSPSDPLGVGVDFGGPISSPRAIDRIMSLYASSSRLNSLYSKKPKTKPPVMREALTVNEGLKIPTPDAESMRIQRMAVDECGWDGLASLEQRGFQSPDARFVEELLPLATLLRTKRAKRCKSCKHILVKPETKPSSTRFRIRLIALSYIPLPTLRPLMPGPPVPAPAAAVVTSHNTNLNLNLDALPPLKPTQLLLTLKNHMFDPVRITLATPSVTPGRVASKVTILCPQFDIGANSDMWDEALQGSSNNNNNNNNSTSNTGGSAATDQRSSRSGAAATTATSNLGIYEKVAEAGKVWDKGRNWTTVVLEVVPGTLPSGNGGGGSSSSVTLQSRNQTPVQGSSKKDTDDDDASDSDSDTSSFGAGKVPDWTGQAAEKQQQQQASQEQPLQPDEDVLEIPVFVRMEWDSENQIDRPGQGAAGDIVKRELAYWMVLGVGRIDPSVLG</sequence>
<evidence type="ECO:0000256" key="1">
    <source>
        <dbReference type="ARBA" id="ARBA00004300"/>
    </source>
</evidence>
<keyword evidence="6" id="KW-0597">Phosphoprotein</keyword>
<evidence type="ECO:0000256" key="4">
    <source>
        <dbReference type="ARBA" id="ARBA00022490"/>
    </source>
</evidence>
<feature type="region of interest" description="Disordered" evidence="14">
    <location>
        <begin position="213"/>
        <end position="238"/>
    </location>
</feature>
<gene>
    <name evidence="15" type="ORF">BO97DRAFT_475869</name>
</gene>
<comment type="subcellular location">
    <subcellularLocation>
        <location evidence="1">Cytoplasm</location>
        <location evidence="1">Cytoskeleton</location>
        <location evidence="1">Microtubule organizing center</location>
        <location evidence="1">Centrosome</location>
    </subcellularLocation>
    <subcellularLocation>
        <location evidence="2">Cytoplasm</location>
        <location evidence="2">Cytoskeleton</location>
        <location evidence="2">Stress fiber</location>
    </subcellularLocation>
    <subcellularLocation>
        <location evidence="3">Cytoplasm</location>
        <location evidence="3">Myofibril</location>
    </subcellularLocation>
</comment>
<keyword evidence="16" id="KW-1185">Reference proteome</keyword>
<feature type="compositionally biased region" description="Polar residues" evidence="14">
    <location>
        <begin position="588"/>
        <end position="600"/>
    </location>
</feature>
<dbReference type="GO" id="GO:0001725">
    <property type="term" value="C:stress fiber"/>
    <property type="evidence" value="ECO:0007669"/>
    <property type="project" value="UniProtKB-SubCell"/>
</dbReference>
<dbReference type="Pfam" id="PF05502">
    <property type="entry name" value="Dynactin_p62"/>
    <property type="match status" value="1"/>
</dbReference>
<keyword evidence="7" id="KW-0832">Ubl conjugation</keyword>
<evidence type="ECO:0000313" key="16">
    <source>
        <dbReference type="Proteomes" id="UP000248961"/>
    </source>
</evidence>
<dbReference type="PANTHER" id="PTHR13034">
    <property type="entry name" value="DYNACTIN P62 SUBUNIT"/>
    <property type="match status" value="1"/>
</dbReference>
<evidence type="ECO:0000313" key="15">
    <source>
        <dbReference type="EMBL" id="RAL15506.1"/>
    </source>
</evidence>
<feature type="compositionally biased region" description="Acidic residues" evidence="14">
    <location>
        <begin position="607"/>
        <end position="616"/>
    </location>
</feature>
<feature type="region of interest" description="Disordered" evidence="14">
    <location>
        <begin position="1"/>
        <end position="67"/>
    </location>
</feature>
<feature type="region of interest" description="Disordered" evidence="14">
    <location>
        <begin position="188"/>
        <end position="207"/>
    </location>
</feature>
<evidence type="ECO:0000256" key="8">
    <source>
        <dbReference type="ARBA" id="ARBA00022990"/>
    </source>
</evidence>
<dbReference type="GeneID" id="37204731"/>
<evidence type="ECO:0000256" key="14">
    <source>
        <dbReference type="SAM" id="MobiDB-lite"/>
    </source>
</evidence>
<feature type="compositionally biased region" description="Basic and acidic residues" evidence="14">
    <location>
        <begin position="29"/>
        <end position="41"/>
    </location>
</feature>
<dbReference type="Proteomes" id="UP000248961">
    <property type="component" value="Unassembled WGS sequence"/>
</dbReference>
<feature type="compositionally biased region" description="Low complexity" evidence="14">
    <location>
        <begin position="632"/>
        <end position="646"/>
    </location>
</feature>
<evidence type="ECO:0000256" key="7">
    <source>
        <dbReference type="ARBA" id="ARBA00022843"/>
    </source>
</evidence>
<feature type="compositionally biased region" description="Low complexity" evidence="14">
    <location>
        <begin position="505"/>
        <end position="523"/>
    </location>
</feature>
<keyword evidence="9" id="KW-0175">Coiled coil</keyword>
<feature type="region of interest" description="Disordered" evidence="14">
    <location>
        <begin position="501"/>
        <end position="539"/>
    </location>
</feature>
<feature type="region of interest" description="Disordered" evidence="14">
    <location>
        <begin position="573"/>
        <end position="655"/>
    </location>
</feature>
<evidence type="ECO:0000256" key="6">
    <source>
        <dbReference type="ARBA" id="ARBA00022553"/>
    </source>
</evidence>
<dbReference type="RefSeq" id="XP_025554660.1">
    <property type="nucleotide sequence ID" value="XM_025700442.1"/>
</dbReference>
<organism evidence="15 16">
    <name type="scientific">Aspergillus homomorphus (strain CBS 101889)</name>
    <dbReference type="NCBI Taxonomy" id="1450537"/>
    <lineage>
        <taxon>Eukaryota</taxon>
        <taxon>Fungi</taxon>
        <taxon>Dikarya</taxon>
        <taxon>Ascomycota</taxon>
        <taxon>Pezizomycotina</taxon>
        <taxon>Eurotiomycetes</taxon>
        <taxon>Eurotiomycetidae</taxon>
        <taxon>Eurotiales</taxon>
        <taxon>Aspergillaceae</taxon>
        <taxon>Aspergillus</taxon>
        <taxon>Aspergillus subgen. Circumdati</taxon>
    </lineage>
</organism>
<protein>
    <recommendedName>
        <fullName evidence="12">Dynactin subunit 4</fullName>
    </recommendedName>
</protein>
<evidence type="ECO:0000256" key="13">
    <source>
        <dbReference type="ARBA" id="ARBA00093507"/>
    </source>
</evidence>
<proteinExistence type="inferred from homology"/>
<feature type="compositionally biased region" description="Polar residues" evidence="14">
    <location>
        <begin position="188"/>
        <end position="198"/>
    </location>
</feature>
<evidence type="ECO:0000256" key="2">
    <source>
        <dbReference type="ARBA" id="ARBA00004529"/>
    </source>
</evidence>
<comment type="similarity">
    <text evidence="11">Belongs to the dynactin subunit 4 family.</text>
</comment>
<dbReference type="PANTHER" id="PTHR13034:SF2">
    <property type="entry name" value="DYNACTIN SUBUNIT 4"/>
    <property type="match status" value="1"/>
</dbReference>
<dbReference type="EMBL" id="KZ824271">
    <property type="protein sequence ID" value="RAL15506.1"/>
    <property type="molecule type" value="Genomic_DNA"/>
</dbReference>
<evidence type="ECO:0000256" key="11">
    <source>
        <dbReference type="ARBA" id="ARBA00034776"/>
    </source>
</evidence>
<dbReference type="VEuPathDB" id="FungiDB:BO97DRAFT_475869"/>
<comment type="subunit">
    <text evidence="13">Subunit of dynactin, a multiprotein complex part of a tripartite complex with dynein and a adapter, such as BICDL1, BICD2 or HOOK3. The dynactin complex is built around ACTR1A/ACTB filament and consists of an actin-related filament composed of a shoulder domain, a pointed end and a barbed end. Its length is defined by its flexible shoulder domain. The soulder is composed of 2 DCTN1 subunits, 4 DCTN2 and 2 DCTN3. The 4 DCNT2 (via N-terminus) bind the ACTR1A filament and act as molecular rulers to determine the length. The pointed end is important for binding dynein-dynactin cargo adapters. Consists of 4 subunits: ACTR10, DCNT4, DCTN5 and DCTN6. The barbed end is composed of a CAPZA1:CAPZB heterodimers, which binds ACTR1A/ACTB filament and dynactin and stabilizes dynactin. Interacts with ATP7B, but not ATP7A, in a copper-dependent manner. Interacts with ANK2; this interaction is required for localization at costameres. Interacts with N4BP2L1.</text>
</comment>
<keyword evidence="5" id="KW-1017">Isopeptide bond</keyword>
<evidence type="ECO:0000256" key="9">
    <source>
        <dbReference type="ARBA" id="ARBA00023054"/>
    </source>
</evidence>
<evidence type="ECO:0000256" key="5">
    <source>
        <dbReference type="ARBA" id="ARBA00022499"/>
    </source>
</evidence>
<keyword evidence="10" id="KW-0206">Cytoskeleton</keyword>
<dbReference type="STRING" id="1450537.A0A395I6N3"/>
<evidence type="ECO:0000256" key="10">
    <source>
        <dbReference type="ARBA" id="ARBA00023212"/>
    </source>
</evidence>
<dbReference type="InterPro" id="IPR008603">
    <property type="entry name" value="DCTN4"/>
</dbReference>
<accession>A0A395I6N3</accession>
<dbReference type="GO" id="GO:0005869">
    <property type="term" value="C:dynactin complex"/>
    <property type="evidence" value="ECO:0007669"/>
    <property type="project" value="InterPro"/>
</dbReference>
<name>A0A395I6N3_ASPHC</name>
<evidence type="ECO:0000256" key="3">
    <source>
        <dbReference type="ARBA" id="ARBA00004657"/>
    </source>
</evidence>
<keyword evidence="8" id="KW-0007">Acetylation</keyword>